<name>A0A131YAV9_IXORI</name>
<dbReference type="Pfam" id="PF00685">
    <property type="entry name" value="Sulfotransfer_1"/>
    <property type="match status" value="1"/>
</dbReference>
<keyword evidence="2 4" id="KW-0808">Transferase</keyword>
<dbReference type="SUPFAM" id="SSF52540">
    <property type="entry name" value="P-loop containing nucleoside triphosphate hydrolases"/>
    <property type="match status" value="1"/>
</dbReference>
<organism evidence="4">
    <name type="scientific">Ixodes ricinus</name>
    <name type="common">Common tick</name>
    <name type="synonym">Acarus ricinus</name>
    <dbReference type="NCBI Taxonomy" id="34613"/>
    <lineage>
        <taxon>Eukaryota</taxon>
        <taxon>Metazoa</taxon>
        <taxon>Ecdysozoa</taxon>
        <taxon>Arthropoda</taxon>
        <taxon>Chelicerata</taxon>
        <taxon>Arachnida</taxon>
        <taxon>Acari</taxon>
        <taxon>Parasitiformes</taxon>
        <taxon>Ixodida</taxon>
        <taxon>Ixodoidea</taxon>
        <taxon>Ixodidae</taxon>
        <taxon>Ixodinae</taxon>
        <taxon>Ixodes</taxon>
    </lineage>
</organism>
<evidence type="ECO:0000256" key="1">
    <source>
        <dbReference type="ARBA" id="ARBA00005771"/>
    </source>
</evidence>
<dbReference type="PANTHER" id="PTHR11783">
    <property type="entry name" value="SULFOTRANSFERASE SULT"/>
    <property type="match status" value="1"/>
</dbReference>
<dbReference type="InterPro" id="IPR000863">
    <property type="entry name" value="Sulfotransferase_dom"/>
</dbReference>
<reference evidence="4" key="1">
    <citation type="submission" date="2016-02" db="EMBL/GenBank/DDBJ databases">
        <title>RNAseq analyses of the midgut from blood- or serum-fed Ixodes ricinus ticks.</title>
        <authorList>
            <person name="Perner J."/>
            <person name="Provaznik J."/>
            <person name="Schrenkova J."/>
            <person name="Urbanova V."/>
            <person name="Ribeiro J.M."/>
            <person name="Kopacek P."/>
        </authorList>
    </citation>
    <scope>NUCLEOTIDE SEQUENCE</scope>
    <source>
        <tissue evidence="4">Gut</tissue>
    </source>
</reference>
<feature type="domain" description="Sulfotransferase" evidence="3">
    <location>
        <begin position="39"/>
        <end position="289"/>
    </location>
</feature>
<dbReference type="EMBL" id="GEFM01000118">
    <property type="protein sequence ID" value="JAP75678.1"/>
    <property type="molecule type" value="mRNA"/>
</dbReference>
<dbReference type="Gene3D" id="3.40.50.300">
    <property type="entry name" value="P-loop containing nucleotide triphosphate hydrolases"/>
    <property type="match status" value="1"/>
</dbReference>
<dbReference type="GO" id="GO:0008146">
    <property type="term" value="F:sulfotransferase activity"/>
    <property type="evidence" value="ECO:0007669"/>
    <property type="project" value="InterPro"/>
</dbReference>
<dbReference type="AlphaFoldDB" id="A0A131YAV9"/>
<evidence type="ECO:0000259" key="3">
    <source>
        <dbReference type="Pfam" id="PF00685"/>
    </source>
</evidence>
<accession>A0A131YAV9</accession>
<evidence type="ECO:0000313" key="4">
    <source>
        <dbReference type="EMBL" id="JAP75678.1"/>
    </source>
</evidence>
<protein>
    <submittedName>
        <fullName evidence="4">Putative salivary sulfotransferase</fullName>
    </submittedName>
</protein>
<evidence type="ECO:0000256" key="2">
    <source>
        <dbReference type="ARBA" id="ARBA00022679"/>
    </source>
</evidence>
<dbReference type="InterPro" id="IPR027417">
    <property type="entry name" value="P-loop_NTPase"/>
</dbReference>
<comment type="similarity">
    <text evidence="1">Belongs to the sulfotransferase 1 family.</text>
</comment>
<proteinExistence type="evidence at transcript level"/>
<sequence length="299" mass="34198">MEASKRRPTYQVIDGDSVSIQILPDIYRQALKFVPGEGDIVQTTFPRCGSHWVQQIIQLILNKGESAKTFAELARRAPFIEFSGELSKSSPRLIRTHLPLGKIQFNDKAKYVYVARNPWDCCLSLFHFLRELPGLNFEDGLLDDCVDSFIEGTTGGGDWFQHVLSGYRLKDQPNVFFVTYEELKANTADVVLRLAFFLGEEYGLMLQKDRQVFNSVLEKCSFSYMKSFMKTDTKEIMELFVNNPSVETQSDKPVEVKIVRHGNVGDWKGHFTDENVAKIRAKIEDTFKGVDVMSLWKDV</sequence>